<keyword evidence="13" id="KW-1185">Reference proteome</keyword>
<keyword evidence="6" id="KW-0663">Pyridoxal phosphate</keyword>
<dbReference type="GO" id="GO:0009236">
    <property type="term" value="P:cobalamin biosynthetic process"/>
    <property type="evidence" value="ECO:0007669"/>
    <property type="project" value="UniProtKB-UniPathway"/>
</dbReference>
<dbReference type="AlphaFoldDB" id="W1N785"/>
<evidence type="ECO:0000313" key="13">
    <source>
        <dbReference type="Proteomes" id="UP000019113"/>
    </source>
</evidence>
<evidence type="ECO:0000256" key="2">
    <source>
        <dbReference type="ARBA" id="ARBA00003444"/>
    </source>
</evidence>
<evidence type="ECO:0000256" key="7">
    <source>
        <dbReference type="ARBA" id="ARBA00023239"/>
    </source>
</evidence>
<dbReference type="InterPro" id="IPR005860">
    <property type="entry name" value="CobD"/>
</dbReference>
<sequence>MKMSMSGAADMTQPGPWPAHGGQAGAIFEQLGVRPSPGWKDLSASLNPLGPPDWVPDWLSRNLTELYRYPDGQCRAARQALAEQHGLAEEQVWLTNGGAEAIDLVTRAYRGGRALIVEPTFGEYARSCAASGLSVERIALAGEDFQLPLAALIDRLVDVDLMFLCRPNNPTATCVSREEIEALLEAARSSDTLVVVDEAFIEFAVEQTPLDDLFERDYPLVLLRSLTKFYTLPGLRIGYLLASAERIQRFAAGQSAWSVNGLAASIVPHLLEDHAFAEATSRWVATEQRRVPMRMRKLGLVVAECHANFVLCRMAGEATPADGEALLRHLAENGFIARHTHTFAGLDGAWLRLALSTPAINDALLGVLQNLLQNVSKAGLDTLPNCADDAGGATR</sequence>
<dbReference type="EC" id="4.1.1.81" evidence="4"/>
<keyword evidence="7" id="KW-0456">Lyase</keyword>
<name>W1N785_9GAMM</name>
<comment type="cofactor">
    <cofactor evidence="1">
        <name>pyridoxal 5'-phosphate</name>
        <dbReference type="ChEBI" id="CHEBI:597326"/>
    </cofactor>
</comment>
<evidence type="ECO:0000256" key="10">
    <source>
        <dbReference type="SAM" id="MobiDB-lite"/>
    </source>
</evidence>
<dbReference type="GO" id="GO:0030170">
    <property type="term" value="F:pyridoxal phosphate binding"/>
    <property type="evidence" value="ECO:0007669"/>
    <property type="project" value="InterPro"/>
</dbReference>
<dbReference type="UniPathway" id="UPA00148"/>
<comment type="catalytic activity">
    <reaction evidence="9">
        <text>O-phospho-L-threonine + H(+) = (R)-1-aminopropan-2-yl phosphate + CO2</text>
        <dbReference type="Rhea" id="RHEA:11492"/>
        <dbReference type="ChEBI" id="CHEBI:15378"/>
        <dbReference type="ChEBI" id="CHEBI:16526"/>
        <dbReference type="ChEBI" id="CHEBI:58563"/>
        <dbReference type="ChEBI" id="CHEBI:58675"/>
        <dbReference type="EC" id="4.1.1.81"/>
    </reaction>
</comment>
<dbReference type="Gene3D" id="3.90.1150.10">
    <property type="entry name" value="Aspartate Aminotransferase, domain 1"/>
    <property type="match status" value="1"/>
</dbReference>
<dbReference type="InterPro" id="IPR004839">
    <property type="entry name" value="Aminotransferase_I/II_large"/>
</dbReference>
<protein>
    <recommendedName>
        <fullName evidence="4">threonine-phosphate decarboxylase</fullName>
        <ecNumber evidence="4">4.1.1.81</ecNumber>
    </recommendedName>
    <alternativeName>
        <fullName evidence="8">L-threonine-O-3-phosphate decarboxylase</fullName>
    </alternativeName>
</protein>
<organism evidence="12 13">
    <name type="scientific">Halomonas huangheensis</name>
    <dbReference type="NCBI Taxonomy" id="1178482"/>
    <lineage>
        <taxon>Bacteria</taxon>
        <taxon>Pseudomonadati</taxon>
        <taxon>Pseudomonadota</taxon>
        <taxon>Gammaproteobacteria</taxon>
        <taxon>Oceanospirillales</taxon>
        <taxon>Halomonadaceae</taxon>
        <taxon>Halomonas</taxon>
    </lineage>
</organism>
<dbReference type="EMBL" id="AVBC01000026">
    <property type="protein sequence ID" value="ERL51364.1"/>
    <property type="molecule type" value="Genomic_DNA"/>
</dbReference>
<dbReference type="Gene3D" id="3.40.640.10">
    <property type="entry name" value="Type I PLP-dependent aspartate aminotransferase-like (Major domain)"/>
    <property type="match status" value="1"/>
</dbReference>
<evidence type="ECO:0000313" key="12">
    <source>
        <dbReference type="EMBL" id="ERL51364.1"/>
    </source>
</evidence>
<comment type="function">
    <text evidence="2">Decarboxylates L-threonine-O-3-phosphate to yield (R)-1-amino-2-propanol O-2-phosphate, the precursor for the linkage between the nucleotide loop and the corrin ring in cobalamin.</text>
</comment>
<evidence type="ECO:0000259" key="11">
    <source>
        <dbReference type="Pfam" id="PF00155"/>
    </source>
</evidence>
<feature type="domain" description="Aminotransferase class I/classII large" evidence="11">
    <location>
        <begin position="65"/>
        <end position="364"/>
    </location>
</feature>
<evidence type="ECO:0000256" key="5">
    <source>
        <dbReference type="ARBA" id="ARBA00022573"/>
    </source>
</evidence>
<dbReference type="PANTHER" id="PTHR42885">
    <property type="entry name" value="HISTIDINOL-PHOSPHATE AMINOTRANSFERASE-RELATED"/>
    <property type="match status" value="1"/>
</dbReference>
<dbReference type="CDD" id="cd00609">
    <property type="entry name" value="AAT_like"/>
    <property type="match status" value="1"/>
</dbReference>
<dbReference type="PATRIC" id="fig|1178482.3.peg.2017"/>
<dbReference type="InterPro" id="IPR015422">
    <property type="entry name" value="PyrdxlP-dep_Trfase_small"/>
</dbReference>
<evidence type="ECO:0000256" key="1">
    <source>
        <dbReference type="ARBA" id="ARBA00001933"/>
    </source>
</evidence>
<dbReference type="InterPro" id="IPR015424">
    <property type="entry name" value="PyrdxlP-dep_Trfase"/>
</dbReference>
<evidence type="ECO:0000256" key="8">
    <source>
        <dbReference type="ARBA" id="ARBA00029996"/>
    </source>
</evidence>
<evidence type="ECO:0000256" key="9">
    <source>
        <dbReference type="ARBA" id="ARBA00048531"/>
    </source>
</evidence>
<evidence type="ECO:0000256" key="3">
    <source>
        <dbReference type="ARBA" id="ARBA00004953"/>
    </source>
</evidence>
<reference evidence="12 13" key="1">
    <citation type="submission" date="2013-08" db="EMBL/GenBank/DDBJ databases">
        <title>draft genome of Halomonas huanghegensis, strain BJGMM-B45T.</title>
        <authorList>
            <person name="Miao C."/>
            <person name="Wan Y."/>
            <person name="Jin W."/>
        </authorList>
    </citation>
    <scope>NUCLEOTIDE SEQUENCE [LARGE SCALE GENOMIC DNA]</scope>
    <source>
        <strain evidence="12 13">BJGMM-B45</strain>
    </source>
</reference>
<dbReference type="eggNOG" id="COG0079">
    <property type="taxonomic scope" value="Bacteria"/>
</dbReference>
<dbReference type="Pfam" id="PF00155">
    <property type="entry name" value="Aminotran_1_2"/>
    <property type="match status" value="1"/>
</dbReference>
<dbReference type="InterPro" id="IPR015421">
    <property type="entry name" value="PyrdxlP-dep_Trfase_major"/>
</dbReference>
<comment type="pathway">
    <text evidence="3">Cofactor biosynthesis; adenosylcobalamin biosynthesis.</text>
</comment>
<gene>
    <name evidence="12" type="ORF">BJB45_14325</name>
</gene>
<proteinExistence type="predicted"/>
<keyword evidence="5" id="KW-0169">Cobalamin biosynthesis</keyword>
<dbReference type="SUPFAM" id="SSF53383">
    <property type="entry name" value="PLP-dependent transferases"/>
    <property type="match status" value="1"/>
</dbReference>
<accession>W1N785</accession>
<dbReference type="PANTHER" id="PTHR42885:SF1">
    <property type="entry name" value="THREONINE-PHOSPHATE DECARBOXYLASE"/>
    <property type="match status" value="1"/>
</dbReference>
<dbReference type="GO" id="GO:0048472">
    <property type="term" value="F:threonine-phosphate decarboxylase activity"/>
    <property type="evidence" value="ECO:0007669"/>
    <property type="project" value="UniProtKB-EC"/>
</dbReference>
<evidence type="ECO:0000256" key="4">
    <source>
        <dbReference type="ARBA" id="ARBA00012285"/>
    </source>
</evidence>
<dbReference type="Proteomes" id="UP000019113">
    <property type="component" value="Unassembled WGS sequence"/>
</dbReference>
<dbReference type="NCBIfam" id="TIGR01140">
    <property type="entry name" value="L_thr_O3P_dcar"/>
    <property type="match status" value="1"/>
</dbReference>
<feature type="region of interest" description="Disordered" evidence="10">
    <location>
        <begin position="1"/>
        <end position="23"/>
    </location>
</feature>
<comment type="caution">
    <text evidence="12">The sequence shown here is derived from an EMBL/GenBank/DDBJ whole genome shotgun (WGS) entry which is preliminary data.</text>
</comment>
<evidence type="ECO:0000256" key="6">
    <source>
        <dbReference type="ARBA" id="ARBA00022898"/>
    </source>
</evidence>